<evidence type="ECO:0000313" key="3">
    <source>
        <dbReference type="RefSeq" id="XP_029656672.1"/>
    </source>
</evidence>
<proteinExistence type="predicted"/>
<accession>A0A6P7U574</accession>
<evidence type="ECO:0000259" key="1">
    <source>
        <dbReference type="Pfam" id="PF17906"/>
    </source>
</evidence>
<name>A0A6P7U574_9MOLL</name>
<protein>
    <submittedName>
        <fullName evidence="3">Uncharacterized protein LOC115230677</fullName>
    </submittedName>
</protein>
<dbReference type="RefSeq" id="XP_029656672.1">
    <property type="nucleotide sequence ID" value="XM_029800812.1"/>
</dbReference>
<dbReference type="InterPro" id="IPR041426">
    <property type="entry name" value="Mos1_HTH"/>
</dbReference>
<dbReference type="Pfam" id="PF17906">
    <property type="entry name" value="HTH_48"/>
    <property type="match status" value="1"/>
</dbReference>
<evidence type="ECO:0000313" key="2">
    <source>
        <dbReference type="Proteomes" id="UP000515154"/>
    </source>
</evidence>
<dbReference type="Gene3D" id="1.10.10.1450">
    <property type="match status" value="1"/>
</dbReference>
<sequence>MVRGEPTTIQAALFALGINLKMEKHSEYHRQSILLYLEKGKKPVETGRMIFVVYGKDAFMERDCQKWFTRLQSGNFSVQDTLHSGRAAEINCDEMESVDARMLVDISQISKLSVEKIIWLRQHIRCLGDASIE</sequence>
<dbReference type="AlphaFoldDB" id="A0A6P7U574"/>
<dbReference type="KEGG" id="osn:115230677"/>
<gene>
    <name evidence="3" type="primary">LOC115230677</name>
</gene>
<organism evidence="2 3">
    <name type="scientific">Octopus sinensis</name>
    <name type="common">East Asian common octopus</name>
    <dbReference type="NCBI Taxonomy" id="2607531"/>
    <lineage>
        <taxon>Eukaryota</taxon>
        <taxon>Metazoa</taxon>
        <taxon>Spiralia</taxon>
        <taxon>Lophotrochozoa</taxon>
        <taxon>Mollusca</taxon>
        <taxon>Cephalopoda</taxon>
        <taxon>Coleoidea</taxon>
        <taxon>Octopodiformes</taxon>
        <taxon>Octopoda</taxon>
        <taxon>Incirrata</taxon>
        <taxon>Octopodidae</taxon>
        <taxon>Octopus</taxon>
    </lineage>
</organism>
<feature type="domain" description="Mos1 transposase HTH" evidence="1">
    <location>
        <begin position="30"/>
        <end position="75"/>
    </location>
</feature>
<reference evidence="3" key="1">
    <citation type="submission" date="2025-08" db="UniProtKB">
        <authorList>
            <consortium name="RefSeq"/>
        </authorList>
    </citation>
    <scope>IDENTIFICATION</scope>
</reference>
<keyword evidence="2" id="KW-1185">Reference proteome</keyword>
<dbReference type="Proteomes" id="UP000515154">
    <property type="component" value="Unplaced"/>
</dbReference>